<gene>
    <name evidence="1" type="ORF">LPAF129_09190</name>
</gene>
<dbReference type="EMBL" id="BQXH01000007">
    <property type="protein sequence ID" value="GKS81233.1"/>
    <property type="molecule type" value="Genomic_DNA"/>
</dbReference>
<accession>A0ABQ5JGN8</accession>
<name>A0ABQ5JGN8_9LACO</name>
<evidence type="ECO:0000313" key="1">
    <source>
        <dbReference type="EMBL" id="GKS81233.1"/>
    </source>
</evidence>
<proteinExistence type="predicted"/>
<comment type="caution">
    <text evidence="1">The sequence shown here is derived from an EMBL/GenBank/DDBJ whole genome shotgun (WGS) entry which is preliminary data.</text>
</comment>
<keyword evidence="2" id="KW-1185">Reference proteome</keyword>
<sequence length="42" mass="4398">MDQKKRLLYSTLVLGGAVAVGTTTVTANADTVATTQAMENKQ</sequence>
<dbReference type="Proteomes" id="UP001055149">
    <property type="component" value="Unassembled WGS sequence"/>
</dbReference>
<evidence type="ECO:0000313" key="2">
    <source>
        <dbReference type="Proteomes" id="UP001055149"/>
    </source>
</evidence>
<dbReference type="RefSeq" id="WP_265747199.1">
    <property type="nucleotide sequence ID" value="NZ_BQXH01000007.1"/>
</dbReference>
<reference evidence="1" key="1">
    <citation type="journal article" date="2022" name="Int. J. Syst. Evol. Microbiol.">
        <title>A novel species of lactic acid bacteria, Ligilactobacillus pabuli sp. nov., isolated from alfalfa silage.</title>
        <authorList>
            <person name="Tohno M."/>
            <person name="Tanizawa Y."/>
            <person name="Sawada H."/>
            <person name="Sakamoto M."/>
            <person name="Ohkuma M."/>
            <person name="Kobayashi H."/>
        </authorList>
    </citation>
    <scope>NUCLEOTIDE SEQUENCE</scope>
    <source>
        <strain evidence="1">AF129</strain>
    </source>
</reference>
<protein>
    <submittedName>
        <fullName evidence="1">Uncharacterized protein</fullName>
    </submittedName>
</protein>
<organism evidence="1 2">
    <name type="scientific">Ligilactobacillus pabuli</name>
    <dbReference type="NCBI Taxonomy" id="2886039"/>
    <lineage>
        <taxon>Bacteria</taxon>
        <taxon>Bacillati</taxon>
        <taxon>Bacillota</taxon>
        <taxon>Bacilli</taxon>
        <taxon>Lactobacillales</taxon>
        <taxon>Lactobacillaceae</taxon>
        <taxon>Ligilactobacillus</taxon>
    </lineage>
</organism>